<dbReference type="Proteomes" id="UP001589896">
    <property type="component" value="Unassembled WGS sequence"/>
</dbReference>
<dbReference type="RefSeq" id="WP_386668054.1">
    <property type="nucleotide sequence ID" value="NZ_JBHLTG010000002.1"/>
</dbReference>
<evidence type="ECO:0000313" key="2">
    <source>
        <dbReference type="EMBL" id="MFC0678315.1"/>
    </source>
</evidence>
<reference evidence="2 3" key="1">
    <citation type="submission" date="2024-09" db="EMBL/GenBank/DDBJ databases">
        <authorList>
            <person name="Sun Q."/>
            <person name="Mori K."/>
        </authorList>
    </citation>
    <scope>NUCLEOTIDE SEQUENCE [LARGE SCALE GENOMIC DNA]</scope>
    <source>
        <strain evidence="2 3">KCTC 23076</strain>
    </source>
</reference>
<gene>
    <name evidence="2" type="ORF">ACFFGH_10730</name>
</gene>
<keyword evidence="1" id="KW-1133">Transmembrane helix</keyword>
<evidence type="ECO:0000313" key="3">
    <source>
        <dbReference type="Proteomes" id="UP001589896"/>
    </source>
</evidence>
<keyword evidence="3" id="KW-1185">Reference proteome</keyword>
<accession>A0ABV6RMV1</accession>
<comment type="caution">
    <text evidence="2">The sequence shown here is derived from an EMBL/GenBank/DDBJ whole genome shotgun (WGS) entry which is preliminary data.</text>
</comment>
<keyword evidence="1" id="KW-0812">Transmembrane</keyword>
<dbReference type="EMBL" id="JBHLTG010000002">
    <property type="protein sequence ID" value="MFC0678315.1"/>
    <property type="molecule type" value="Genomic_DNA"/>
</dbReference>
<proteinExistence type="predicted"/>
<protein>
    <submittedName>
        <fullName evidence="2">NfeD family protein</fullName>
    </submittedName>
</protein>
<name>A0ABV6RMV1_9GAMM</name>
<sequence>MTRPVRIHLFFMPLAAAAVVFLGLGWFIPAALFAAGAVVVLVMSRRAVRTQFKDDAIRNNDLLDGDKP</sequence>
<keyword evidence="1" id="KW-0472">Membrane</keyword>
<feature type="transmembrane region" description="Helical" evidence="1">
    <location>
        <begin position="12"/>
        <end position="43"/>
    </location>
</feature>
<evidence type="ECO:0000256" key="1">
    <source>
        <dbReference type="SAM" id="Phobius"/>
    </source>
</evidence>
<organism evidence="2 3">
    <name type="scientific">Lysobacter korlensis</name>
    <dbReference type="NCBI Taxonomy" id="553636"/>
    <lineage>
        <taxon>Bacteria</taxon>
        <taxon>Pseudomonadati</taxon>
        <taxon>Pseudomonadota</taxon>
        <taxon>Gammaproteobacteria</taxon>
        <taxon>Lysobacterales</taxon>
        <taxon>Lysobacteraceae</taxon>
        <taxon>Lysobacter</taxon>
    </lineage>
</organism>